<dbReference type="InterPro" id="IPR037278">
    <property type="entry name" value="ARFGAP/RecO"/>
</dbReference>
<dbReference type="SMART" id="SM00105">
    <property type="entry name" value="ArfGap"/>
    <property type="match status" value="1"/>
</dbReference>
<dbReference type="PANTHER" id="PTHR23180">
    <property type="entry name" value="CENTAURIN/ARF"/>
    <property type="match status" value="1"/>
</dbReference>
<dbReference type="Gene3D" id="1.10.220.150">
    <property type="entry name" value="Arf GTPase activating protein"/>
    <property type="match status" value="1"/>
</dbReference>
<keyword evidence="1 5" id="KW-0479">Metal-binding</keyword>
<dbReference type="InterPro" id="IPR045258">
    <property type="entry name" value="ACAP1/2/3-like"/>
</dbReference>
<protein>
    <recommendedName>
        <fullName evidence="5">ADP-ribosylation factor GTPase-activating protein</fullName>
    </recommendedName>
</protein>
<name>A0A5J5EED4_9PEZI</name>
<evidence type="ECO:0000256" key="3">
    <source>
        <dbReference type="ARBA" id="ARBA00022833"/>
    </source>
</evidence>
<evidence type="ECO:0000256" key="2">
    <source>
        <dbReference type="ARBA" id="ARBA00022771"/>
    </source>
</evidence>
<evidence type="ECO:0000259" key="8">
    <source>
        <dbReference type="PROSITE" id="PS50115"/>
    </source>
</evidence>
<dbReference type="GO" id="GO:0006891">
    <property type="term" value="P:intra-Golgi vesicle-mediated transport"/>
    <property type="evidence" value="ECO:0007669"/>
    <property type="project" value="TreeGrafter"/>
</dbReference>
<evidence type="ECO:0000256" key="5">
    <source>
        <dbReference type="RuleBase" id="RU369028"/>
    </source>
</evidence>
<dbReference type="PANTHER" id="PTHR23180:SF160">
    <property type="entry name" value="ADP-RIBOSYLATION FACTOR GTPASE-ACTIVATING PROTEIN EFFECTOR PROTEIN 1"/>
    <property type="match status" value="1"/>
</dbReference>
<comment type="function">
    <text evidence="5">GTPase-activating protein for the ADP ribosylation factor family.</text>
</comment>
<evidence type="ECO:0000256" key="1">
    <source>
        <dbReference type="ARBA" id="ARBA00022723"/>
    </source>
</evidence>
<proteinExistence type="predicted"/>
<feature type="region of interest" description="Disordered" evidence="6">
    <location>
        <begin position="1022"/>
        <end position="1087"/>
    </location>
</feature>
<feature type="region of interest" description="Disordered" evidence="6">
    <location>
        <begin position="516"/>
        <end position="535"/>
    </location>
</feature>
<dbReference type="Pfam" id="PF01412">
    <property type="entry name" value="ArfGap"/>
    <property type="match status" value="1"/>
</dbReference>
<evidence type="ECO:0000256" key="4">
    <source>
        <dbReference type="PROSITE-ProRule" id="PRU00288"/>
    </source>
</evidence>
<dbReference type="PROSITE" id="PS50115">
    <property type="entry name" value="ARFGAP"/>
    <property type="match status" value="1"/>
</dbReference>
<dbReference type="Proteomes" id="UP000326924">
    <property type="component" value="Unassembled WGS sequence"/>
</dbReference>
<sequence>MSISCIQVVNGNNRILLRISPNAFPCQKVIARKESGDDGLVEFVQDPDPNSSTPLLLKLPAEDELNLVFTFTIRRNEETTGTASYGNNTTINGLTFITGSSARDIENLVTREFHADPNLHKNPNVNLVGDFSTDGSNAVQFDYKWRWRPPLGSDERFNTVGWRNTCSFVEYDQRAHKLSTLAQFSFWVPRSPKVPWPPSPAIGPEQLPNSPPRLRVGSRSGNGYTTDGEPPSPLIDNFDGSTLAPSLTNVPAVKVDNCPRPVDSSMADDGPLFRATMKSLEQKTGTLRTKMKKVLKRAEQARQAQITCNEALSAFQEALREVSTSGNAPGIQPALDHYFERTFREILLYERNNESNMQKLIIEPLTKLYQTDLKQAEAKKRDFEEESRDYYNYVSRYLGIRNDSSKEKKKAESESKYQAKRKNFELKRFDYSTFMQDLHGGRKEQEVLAQLTKFADAQARGFLTTAKRVQELLPELEALDYEVKETAKEFQIQRTEREERRRLLEKNNLVYVEPESVPSFASPTTPNPSGPSSSDILGFNTGFERLGMGTSSVRAVSSGSEGGQEAAVVSPTSATASAKMNSGSLKYRVGENADKETERRKEGLLWALSRPGSHVDPKGLNKQAWHKYWVVLAGGQLCEYSNWKQKLGLHNDPINLKMASVREARNSERRFCFEVVTPQYKRVYQATSEEDMNNWISAINNAVKSTIESGGSIKNFVVQPQHDEAEVAQLKNIPSALTGKTPHYHHSVHGSNPLSSSNNSNNIYRRTTVGARPTNNPIRRNSSNFGEEPEKLLQMVRDADPSNSSCADCGSQVKTEWVSINLGIVLCIECSGLHRSLGTHISKVRSLTLDVTSFTPDLVQLLCQIGNRIANSVWEAKADFSQRPNAQSSREARLKFITAKYVQRAFVAPLSPTLSTTDSPDQLLLDAVKKNDLPEAIYALALHARPDTIDPATNISAVMLAIAAADSQQLKASPESSELSPTTPGTPPVTFPLAELILQNGADIPVPVSTANLSQSAKNYVAHKTRKRLDQEASPSTTGAASVTPLPSRDHPGGGSLRERHLRDKERLLQKRGSSGAKLHRSPALER</sequence>
<dbReference type="SUPFAM" id="SSF50729">
    <property type="entry name" value="PH domain-like"/>
    <property type="match status" value="1"/>
</dbReference>
<dbReference type="FunFam" id="1.20.1270.60:FF:000051">
    <property type="entry name" value="ARF GTPase activator (Csx2)"/>
    <property type="match status" value="1"/>
</dbReference>
<keyword evidence="5" id="KW-0343">GTPase activation</keyword>
<dbReference type="Pfam" id="PF16746">
    <property type="entry name" value="BAR_3"/>
    <property type="match status" value="1"/>
</dbReference>
<dbReference type="InParanoid" id="A0A5J5EED4"/>
<dbReference type="PROSITE" id="PS50003">
    <property type="entry name" value="PH_DOMAIN"/>
    <property type="match status" value="1"/>
</dbReference>
<dbReference type="InterPro" id="IPR011993">
    <property type="entry name" value="PH-like_dom_sf"/>
</dbReference>
<evidence type="ECO:0000259" key="7">
    <source>
        <dbReference type="PROSITE" id="PS50003"/>
    </source>
</evidence>
<gene>
    <name evidence="9" type="ORF">FN846DRAFT_458491</name>
</gene>
<dbReference type="InterPro" id="IPR001164">
    <property type="entry name" value="ArfGAP_dom"/>
</dbReference>
<dbReference type="InterPro" id="IPR001849">
    <property type="entry name" value="PH_domain"/>
</dbReference>
<dbReference type="GO" id="GO:0008270">
    <property type="term" value="F:zinc ion binding"/>
    <property type="evidence" value="ECO:0007669"/>
    <property type="project" value="UniProtKB-KW"/>
</dbReference>
<feature type="region of interest" description="Disordered" evidence="6">
    <location>
        <begin position="971"/>
        <end position="990"/>
    </location>
</feature>
<dbReference type="EMBL" id="VXIS01000381">
    <property type="protein sequence ID" value="KAA8893982.1"/>
    <property type="molecule type" value="Genomic_DNA"/>
</dbReference>
<dbReference type="GO" id="GO:0005096">
    <property type="term" value="F:GTPase activator activity"/>
    <property type="evidence" value="ECO:0007669"/>
    <property type="project" value="UniProtKB-KW"/>
</dbReference>
<evidence type="ECO:0000256" key="6">
    <source>
        <dbReference type="SAM" id="MobiDB-lite"/>
    </source>
</evidence>
<dbReference type="SMART" id="SM00233">
    <property type="entry name" value="PH"/>
    <property type="match status" value="1"/>
</dbReference>
<dbReference type="InterPro" id="IPR027267">
    <property type="entry name" value="AH/BAR_dom_sf"/>
</dbReference>
<keyword evidence="3 5" id="KW-0862">Zinc</keyword>
<feature type="compositionally biased region" description="Basic and acidic residues" evidence="6">
    <location>
        <begin position="1048"/>
        <end position="1069"/>
    </location>
</feature>
<dbReference type="GO" id="GO:0005802">
    <property type="term" value="C:trans-Golgi network"/>
    <property type="evidence" value="ECO:0007669"/>
    <property type="project" value="TreeGrafter"/>
</dbReference>
<dbReference type="CDD" id="cd08204">
    <property type="entry name" value="ArfGap"/>
    <property type="match status" value="1"/>
</dbReference>
<keyword evidence="5" id="KW-0040">ANK repeat</keyword>
<keyword evidence="5" id="KW-0963">Cytoplasm</keyword>
<evidence type="ECO:0000313" key="9">
    <source>
        <dbReference type="EMBL" id="KAA8893982.1"/>
    </source>
</evidence>
<evidence type="ECO:0000313" key="10">
    <source>
        <dbReference type="Proteomes" id="UP000326924"/>
    </source>
</evidence>
<feature type="region of interest" description="Disordered" evidence="6">
    <location>
        <begin position="197"/>
        <end position="240"/>
    </location>
</feature>
<feature type="domain" description="PH" evidence="7">
    <location>
        <begin position="598"/>
        <end position="704"/>
    </location>
</feature>
<dbReference type="FunFam" id="2.30.29.30:FF:000252">
    <property type="entry name" value="ARF GTPase activator (Csx2)"/>
    <property type="match status" value="1"/>
</dbReference>
<dbReference type="InterPro" id="IPR004148">
    <property type="entry name" value="BAR_dom"/>
</dbReference>
<dbReference type="Pfam" id="PF00169">
    <property type="entry name" value="PH"/>
    <property type="match status" value="1"/>
</dbReference>
<dbReference type="CDD" id="cd07608">
    <property type="entry name" value="BAR_ArfGAP_fungi"/>
    <property type="match status" value="1"/>
</dbReference>
<dbReference type="AlphaFoldDB" id="A0A5J5EED4"/>
<dbReference type="OrthoDB" id="10266696at2759"/>
<dbReference type="FunFam" id="1.10.220.150:FF:000017">
    <property type="entry name" value="ARF GTPase activator (Csx2), putative"/>
    <property type="match status" value="1"/>
</dbReference>
<dbReference type="Gene3D" id="2.30.29.30">
    <property type="entry name" value="Pleckstrin-homology domain (PH domain)/Phosphotyrosine-binding domain (PTB)"/>
    <property type="match status" value="1"/>
</dbReference>
<dbReference type="Gene3D" id="1.20.1270.60">
    <property type="entry name" value="Arfaptin homology (AH) domain/BAR domain"/>
    <property type="match status" value="1"/>
</dbReference>
<comment type="caution">
    <text evidence="9">The sequence shown here is derived from an EMBL/GenBank/DDBJ whole genome shotgun (WGS) entry which is preliminary data.</text>
</comment>
<organism evidence="9 10">
    <name type="scientific">Sphaerosporella brunnea</name>
    <dbReference type="NCBI Taxonomy" id="1250544"/>
    <lineage>
        <taxon>Eukaryota</taxon>
        <taxon>Fungi</taxon>
        <taxon>Dikarya</taxon>
        <taxon>Ascomycota</taxon>
        <taxon>Pezizomycotina</taxon>
        <taxon>Pezizomycetes</taxon>
        <taxon>Pezizales</taxon>
        <taxon>Pyronemataceae</taxon>
        <taxon>Sphaerosporella</taxon>
    </lineage>
</organism>
<keyword evidence="10" id="KW-1185">Reference proteome</keyword>
<dbReference type="InterPro" id="IPR038508">
    <property type="entry name" value="ArfGAP_dom_sf"/>
</dbReference>
<dbReference type="GO" id="GO:0005768">
    <property type="term" value="C:endosome"/>
    <property type="evidence" value="ECO:0007669"/>
    <property type="project" value="TreeGrafter"/>
</dbReference>
<comment type="subcellular location">
    <subcellularLocation>
        <location evidence="5">Cytoplasm</location>
    </subcellularLocation>
</comment>
<accession>A0A5J5EED4</accession>
<feature type="compositionally biased region" description="Low complexity" evidence="6">
    <location>
        <begin position="973"/>
        <end position="983"/>
    </location>
</feature>
<feature type="domain" description="Arf-GAP" evidence="8">
    <location>
        <begin position="790"/>
        <end position="914"/>
    </location>
</feature>
<reference evidence="9 10" key="1">
    <citation type="submission" date="2019-09" db="EMBL/GenBank/DDBJ databases">
        <title>Draft genome of the ectomycorrhizal ascomycete Sphaerosporella brunnea.</title>
        <authorList>
            <consortium name="DOE Joint Genome Institute"/>
            <person name="Benucci G.M."/>
            <person name="Marozzi G."/>
            <person name="Antonielli L."/>
            <person name="Sanchez S."/>
            <person name="Marco P."/>
            <person name="Wang X."/>
            <person name="Falini L.B."/>
            <person name="Barry K."/>
            <person name="Haridas S."/>
            <person name="Lipzen A."/>
            <person name="Labutti K."/>
            <person name="Grigoriev I.V."/>
            <person name="Murat C."/>
            <person name="Martin F."/>
            <person name="Albertini E."/>
            <person name="Donnini D."/>
            <person name="Bonito G."/>
        </authorList>
    </citation>
    <scope>NUCLEOTIDE SEQUENCE [LARGE SCALE GENOMIC DNA]</scope>
    <source>
        <strain evidence="9 10">Sb_GMNB300</strain>
    </source>
</reference>
<keyword evidence="2 4" id="KW-0863">Zinc-finger</keyword>
<keyword evidence="5" id="KW-0677">Repeat</keyword>
<dbReference type="SUPFAM" id="SSF57863">
    <property type="entry name" value="ArfGap/RecO-like zinc finger"/>
    <property type="match status" value="1"/>
</dbReference>
<dbReference type="SUPFAM" id="SSF103657">
    <property type="entry name" value="BAR/IMD domain-like"/>
    <property type="match status" value="1"/>
</dbReference>